<organism evidence="2 3">
    <name type="scientific">Leucobacter aridicollis</name>
    <dbReference type="NCBI Taxonomy" id="283878"/>
    <lineage>
        <taxon>Bacteria</taxon>
        <taxon>Bacillati</taxon>
        <taxon>Actinomycetota</taxon>
        <taxon>Actinomycetes</taxon>
        <taxon>Micrococcales</taxon>
        <taxon>Microbacteriaceae</taxon>
        <taxon>Leucobacter</taxon>
    </lineage>
</organism>
<feature type="compositionally biased region" description="Polar residues" evidence="1">
    <location>
        <begin position="1"/>
        <end position="10"/>
    </location>
</feature>
<dbReference type="AlphaFoldDB" id="A0A852R8I2"/>
<gene>
    <name evidence="2" type="ORF">BJ960_000409</name>
</gene>
<proteinExistence type="predicted"/>
<evidence type="ECO:0000313" key="2">
    <source>
        <dbReference type="EMBL" id="NYD25606.1"/>
    </source>
</evidence>
<keyword evidence="3" id="KW-1185">Reference proteome</keyword>
<dbReference type="RefSeq" id="WP_185988351.1">
    <property type="nucleotide sequence ID" value="NZ_BAAALZ010000003.1"/>
</dbReference>
<reference evidence="2 3" key="1">
    <citation type="submission" date="2020-07" db="EMBL/GenBank/DDBJ databases">
        <title>Sequencing the genomes of 1000 actinobacteria strains.</title>
        <authorList>
            <person name="Klenk H.-P."/>
        </authorList>
    </citation>
    <scope>NUCLEOTIDE SEQUENCE [LARGE SCALE GENOMIC DNA]</scope>
    <source>
        <strain evidence="2 3">DSM 17380</strain>
    </source>
</reference>
<comment type="caution">
    <text evidence="2">The sequence shown here is derived from an EMBL/GenBank/DDBJ whole genome shotgun (WGS) entry which is preliminary data.</text>
</comment>
<dbReference type="EMBL" id="JACCBD010000001">
    <property type="protein sequence ID" value="NYD25606.1"/>
    <property type="molecule type" value="Genomic_DNA"/>
</dbReference>
<dbReference type="Proteomes" id="UP000586095">
    <property type="component" value="Unassembled WGS sequence"/>
</dbReference>
<protein>
    <submittedName>
        <fullName evidence="2">Uncharacterized protein</fullName>
    </submittedName>
</protein>
<evidence type="ECO:0000313" key="3">
    <source>
        <dbReference type="Proteomes" id="UP000586095"/>
    </source>
</evidence>
<feature type="region of interest" description="Disordered" evidence="1">
    <location>
        <begin position="1"/>
        <end position="68"/>
    </location>
</feature>
<evidence type="ECO:0000256" key="1">
    <source>
        <dbReference type="SAM" id="MobiDB-lite"/>
    </source>
</evidence>
<sequence length="93" mass="9605">MSTTAPTSLPSRAARIGSGPATAAPAPSGHDGAPGNTAHTSPAPAPPRRVHEHAWHAESSHPTSEGIVSYVRCARCGARRVELRPLAPRVSRS</sequence>
<accession>A0A852R8I2</accession>
<feature type="compositionally biased region" description="Low complexity" evidence="1">
    <location>
        <begin position="17"/>
        <end position="29"/>
    </location>
</feature>
<name>A0A852R8I2_9MICO</name>